<dbReference type="Pfam" id="PF02547">
    <property type="entry name" value="Queuosine_synth"/>
    <property type="match status" value="1"/>
</dbReference>
<reference evidence="6 7" key="1">
    <citation type="submission" date="2020-04" db="EMBL/GenBank/DDBJ databases">
        <title>Flammeovirga sp. SR4, a novel species isolated from seawater.</title>
        <authorList>
            <person name="Wang X."/>
        </authorList>
    </citation>
    <scope>NUCLEOTIDE SEQUENCE [LARGE SCALE GENOMIC DNA]</scope>
    <source>
        <strain evidence="6 7">SR4</strain>
    </source>
</reference>
<dbReference type="PANTHER" id="PTHR30307:SF0">
    <property type="entry name" value="S-ADENOSYLMETHIONINE:TRNA RIBOSYLTRANSFERASE-ISOMERASE"/>
    <property type="match status" value="1"/>
</dbReference>
<dbReference type="Proteomes" id="UP000585050">
    <property type="component" value="Unassembled WGS sequence"/>
</dbReference>
<dbReference type="InterPro" id="IPR036100">
    <property type="entry name" value="QueA_sf"/>
</dbReference>
<name>A0A7X8XWL9_9BACT</name>
<comment type="subunit">
    <text evidence="5">Monomer.</text>
</comment>
<dbReference type="InterPro" id="IPR003699">
    <property type="entry name" value="QueA"/>
</dbReference>
<comment type="subcellular location">
    <subcellularLocation>
        <location evidence="5">Cytoplasm</location>
    </subcellularLocation>
</comment>
<evidence type="ECO:0000256" key="2">
    <source>
        <dbReference type="ARBA" id="ARBA00022679"/>
    </source>
</evidence>
<dbReference type="RefSeq" id="WP_168882958.1">
    <property type="nucleotide sequence ID" value="NZ_JABAIL010000004.1"/>
</dbReference>
<protein>
    <recommendedName>
        <fullName evidence="5">S-adenosylmethionine:tRNA ribosyltransferase-isomerase</fullName>
        <ecNumber evidence="5">2.4.99.17</ecNumber>
    </recommendedName>
    <alternativeName>
        <fullName evidence="5">Queuosine biosynthesis protein QueA</fullName>
    </alternativeName>
</protein>
<dbReference type="InterPro" id="IPR042119">
    <property type="entry name" value="QueA_dom2"/>
</dbReference>
<dbReference type="GO" id="GO:0051075">
    <property type="term" value="F:S-adenosylmethionine:tRNA ribosyltransferase-isomerase activity"/>
    <property type="evidence" value="ECO:0007669"/>
    <property type="project" value="UniProtKB-EC"/>
</dbReference>
<comment type="function">
    <text evidence="5">Transfers and isomerizes the ribose moiety from AdoMet to the 7-aminomethyl group of 7-deazaguanine (preQ1-tRNA) to give epoxyqueuosine (oQ-tRNA).</text>
</comment>
<dbReference type="HAMAP" id="MF_00113">
    <property type="entry name" value="QueA"/>
    <property type="match status" value="1"/>
</dbReference>
<dbReference type="AlphaFoldDB" id="A0A7X8XWL9"/>
<dbReference type="UniPathway" id="UPA00392"/>
<evidence type="ECO:0000313" key="7">
    <source>
        <dbReference type="Proteomes" id="UP000585050"/>
    </source>
</evidence>
<organism evidence="6 7">
    <name type="scientific">Flammeovirga agarivorans</name>
    <dbReference type="NCBI Taxonomy" id="2726742"/>
    <lineage>
        <taxon>Bacteria</taxon>
        <taxon>Pseudomonadati</taxon>
        <taxon>Bacteroidota</taxon>
        <taxon>Cytophagia</taxon>
        <taxon>Cytophagales</taxon>
        <taxon>Flammeovirgaceae</taxon>
        <taxon>Flammeovirga</taxon>
    </lineage>
</organism>
<dbReference type="GO" id="GO:0005737">
    <property type="term" value="C:cytoplasm"/>
    <property type="evidence" value="ECO:0007669"/>
    <property type="project" value="UniProtKB-SubCell"/>
</dbReference>
<evidence type="ECO:0000256" key="5">
    <source>
        <dbReference type="HAMAP-Rule" id="MF_00113"/>
    </source>
</evidence>
<keyword evidence="4 5" id="KW-0671">Queuosine biosynthesis</keyword>
<dbReference type="EC" id="2.4.99.17" evidence="5"/>
<dbReference type="Gene3D" id="2.40.10.240">
    <property type="entry name" value="QueA-like"/>
    <property type="match status" value="1"/>
</dbReference>
<comment type="similarity">
    <text evidence="5">Belongs to the QueA family.</text>
</comment>
<proteinExistence type="inferred from homology"/>
<accession>A0A7X8XWL9</accession>
<dbReference type="InterPro" id="IPR042118">
    <property type="entry name" value="QueA_dom1"/>
</dbReference>
<evidence type="ECO:0000256" key="1">
    <source>
        <dbReference type="ARBA" id="ARBA00022490"/>
    </source>
</evidence>
<comment type="pathway">
    <text evidence="5">tRNA modification; tRNA-queuosine biosynthesis.</text>
</comment>
<keyword evidence="1 5" id="KW-0963">Cytoplasm</keyword>
<keyword evidence="3 5" id="KW-0949">S-adenosyl-L-methionine</keyword>
<keyword evidence="7" id="KW-1185">Reference proteome</keyword>
<dbReference type="GO" id="GO:0008616">
    <property type="term" value="P:tRNA queuosine(34) biosynthetic process"/>
    <property type="evidence" value="ECO:0007669"/>
    <property type="project" value="UniProtKB-UniRule"/>
</dbReference>
<dbReference type="EMBL" id="JABAIL010000004">
    <property type="protein sequence ID" value="NLR92240.1"/>
    <property type="molecule type" value="Genomic_DNA"/>
</dbReference>
<keyword evidence="6" id="KW-0413">Isomerase</keyword>
<evidence type="ECO:0000256" key="4">
    <source>
        <dbReference type="ARBA" id="ARBA00022785"/>
    </source>
</evidence>
<dbReference type="Gene3D" id="3.40.1780.10">
    <property type="entry name" value="QueA-like"/>
    <property type="match status" value="1"/>
</dbReference>
<keyword evidence="2 5" id="KW-0808">Transferase</keyword>
<dbReference type="SUPFAM" id="SSF111337">
    <property type="entry name" value="QueA-like"/>
    <property type="match status" value="1"/>
</dbReference>
<comment type="catalytic activity">
    <reaction evidence="5">
        <text>7-aminomethyl-7-carbaguanosine(34) in tRNA + S-adenosyl-L-methionine = epoxyqueuosine(34) in tRNA + adenine + L-methionine + 2 H(+)</text>
        <dbReference type="Rhea" id="RHEA:32155"/>
        <dbReference type="Rhea" id="RHEA-COMP:10342"/>
        <dbReference type="Rhea" id="RHEA-COMP:18582"/>
        <dbReference type="ChEBI" id="CHEBI:15378"/>
        <dbReference type="ChEBI" id="CHEBI:16708"/>
        <dbReference type="ChEBI" id="CHEBI:57844"/>
        <dbReference type="ChEBI" id="CHEBI:59789"/>
        <dbReference type="ChEBI" id="CHEBI:82833"/>
        <dbReference type="ChEBI" id="CHEBI:194443"/>
        <dbReference type="EC" id="2.4.99.17"/>
    </reaction>
</comment>
<evidence type="ECO:0000313" key="6">
    <source>
        <dbReference type="EMBL" id="NLR92240.1"/>
    </source>
</evidence>
<evidence type="ECO:0000256" key="3">
    <source>
        <dbReference type="ARBA" id="ARBA00022691"/>
    </source>
</evidence>
<sequence>MSNTLNLPDIDLDDYQYDLPTERIAKHPQSPRDESKLMVYKQGEIEHKVFKEIVGELDNQYTLFFNNTKVLPARLYFKKETGAQIEVFLLNPVAPTTDISAAMLAESGTVWECAIGNFKRWKGQTLDAAVQTDKGVVKLSVSHEDREKRYVRFEWDQPKLKFVDIISAAGNTPLPPYIKRAATEEDKDTYQTVYSKNEGAVAAPTAGLHFTKEVLQQLADKGIQEEEVTLHVSAGTFKPITSDKVTDHDMHNEQIIVTKENVEALVNAEKVACVGTTSMRTLESTYWYGVRLIEEGNDVSFDIKKLEPYEKMAASDNLPTRKEAFQAVLNMMEKKGLENIHGETSIFIMPSYQFRVIDALVTNFHLPSTTLVLLIAAFIGEDWRKVYNAALDNDYRFLSYGDSSLLFRNKDNY</sequence>
<dbReference type="PANTHER" id="PTHR30307">
    <property type="entry name" value="S-ADENOSYLMETHIONINE:TRNA RIBOSYLTRANSFERASE-ISOMERASE"/>
    <property type="match status" value="1"/>
</dbReference>
<gene>
    <name evidence="5" type="primary">queA</name>
    <name evidence="6" type="ORF">HGP29_13515</name>
</gene>
<comment type="caution">
    <text evidence="6">The sequence shown here is derived from an EMBL/GenBank/DDBJ whole genome shotgun (WGS) entry which is preliminary data.</text>
</comment>